<evidence type="ECO:0000313" key="6">
    <source>
        <dbReference type="EMBL" id="MEJ8573978.1"/>
    </source>
</evidence>
<keyword evidence="3" id="KW-0862">Zinc</keyword>
<name>A0AAW9S1D5_9HYPH</name>
<dbReference type="PANTHER" id="PTHR33823">
    <property type="entry name" value="RNA POLYMERASE-BINDING TRANSCRIPTION FACTOR DKSA-RELATED"/>
    <property type="match status" value="1"/>
</dbReference>
<sequence>MTTLDIEEIRRRLQAELAEIEALSEASAGSRGTVTLDQQSVGRLSRMDALQGQAMAKASEQRRRGRISLIKAALQRIDEGGYGVCEDCGDDIPPGRLDIDPTVRLCVGCAAGR</sequence>
<dbReference type="RefSeq" id="WP_340331671.1">
    <property type="nucleotide sequence ID" value="NZ_JAZHOF010000009.1"/>
</dbReference>
<dbReference type="AlphaFoldDB" id="A0AAW9S1D5"/>
<evidence type="ECO:0000256" key="3">
    <source>
        <dbReference type="ARBA" id="ARBA00022833"/>
    </source>
</evidence>
<dbReference type="GO" id="GO:0008270">
    <property type="term" value="F:zinc ion binding"/>
    <property type="evidence" value="ECO:0007669"/>
    <property type="project" value="UniProtKB-KW"/>
</dbReference>
<dbReference type="Gene3D" id="1.20.120.910">
    <property type="entry name" value="DksA, coiled-coil domain"/>
    <property type="match status" value="1"/>
</dbReference>
<dbReference type="PROSITE" id="PS51128">
    <property type="entry name" value="ZF_DKSA_2"/>
    <property type="match status" value="1"/>
</dbReference>
<comment type="caution">
    <text evidence="6">The sequence shown here is derived from an EMBL/GenBank/DDBJ whole genome shotgun (WGS) entry which is preliminary data.</text>
</comment>
<protein>
    <submittedName>
        <fullName evidence="6">TraR/DksA family transcriptional regulator</fullName>
    </submittedName>
</protein>
<evidence type="ECO:0000256" key="2">
    <source>
        <dbReference type="ARBA" id="ARBA00022771"/>
    </source>
</evidence>
<dbReference type="Pfam" id="PF01258">
    <property type="entry name" value="zf-dskA_traR"/>
    <property type="match status" value="1"/>
</dbReference>
<reference evidence="6 7" key="1">
    <citation type="submission" date="2024-02" db="EMBL/GenBank/DDBJ databases">
        <title>Genome analysis and characterization of Microbaculum marinisediminis sp. nov., isolated from marine sediment.</title>
        <authorList>
            <person name="Du Z.-J."/>
            <person name="Ye Y.-Q."/>
            <person name="Zhang Z.-R."/>
            <person name="Yuan S.-M."/>
            <person name="Zhang X.-Y."/>
        </authorList>
    </citation>
    <scope>NUCLEOTIDE SEQUENCE [LARGE SCALE GENOMIC DNA]</scope>
    <source>
        <strain evidence="6 7">SDUM1044001</strain>
    </source>
</reference>
<dbReference type="InterPro" id="IPR000962">
    <property type="entry name" value="Znf_DskA_TraR"/>
</dbReference>
<dbReference type="PROSITE" id="PS01102">
    <property type="entry name" value="ZF_DKSA_1"/>
    <property type="match status" value="1"/>
</dbReference>
<evidence type="ECO:0000313" key="7">
    <source>
        <dbReference type="Proteomes" id="UP001378188"/>
    </source>
</evidence>
<dbReference type="InterPro" id="IPR020458">
    <property type="entry name" value="Znf_DskA_TraR_CS"/>
</dbReference>
<gene>
    <name evidence="6" type="ORF">V3328_20995</name>
</gene>
<feature type="domain" description="Zinc finger DksA/TraR C4-type" evidence="5">
    <location>
        <begin position="80"/>
        <end position="112"/>
    </location>
</feature>
<evidence type="ECO:0000259" key="5">
    <source>
        <dbReference type="Pfam" id="PF01258"/>
    </source>
</evidence>
<proteinExistence type="predicted"/>
<accession>A0AAW9S1D5</accession>
<dbReference type="PANTHER" id="PTHR33823:SF2">
    <property type="entry name" value="RNA POLYMERASE-BINDING TRANSCRIPTION FACTOR DKSA"/>
    <property type="match status" value="1"/>
</dbReference>
<organism evidence="6 7">
    <name type="scientific">Microbaculum marinum</name>
    <dbReference type="NCBI Taxonomy" id="1764581"/>
    <lineage>
        <taxon>Bacteria</taxon>
        <taxon>Pseudomonadati</taxon>
        <taxon>Pseudomonadota</taxon>
        <taxon>Alphaproteobacteria</taxon>
        <taxon>Hyphomicrobiales</taxon>
        <taxon>Tepidamorphaceae</taxon>
        <taxon>Microbaculum</taxon>
    </lineage>
</organism>
<dbReference type="EMBL" id="JAZHOF010000009">
    <property type="protein sequence ID" value="MEJ8573978.1"/>
    <property type="molecule type" value="Genomic_DNA"/>
</dbReference>
<dbReference type="Proteomes" id="UP001378188">
    <property type="component" value="Unassembled WGS sequence"/>
</dbReference>
<keyword evidence="1" id="KW-0479">Metal-binding</keyword>
<feature type="zinc finger region" description="dksA C4-type" evidence="4">
    <location>
        <begin position="85"/>
        <end position="109"/>
    </location>
</feature>
<keyword evidence="2" id="KW-0863">Zinc-finger</keyword>
<dbReference type="SUPFAM" id="SSF57716">
    <property type="entry name" value="Glucocorticoid receptor-like (DNA-binding domain)"/>
    <property type="match status" value="1"/>
</dbReference>
<keyword evidence="7" id="KW-1185">Reference proteome</keyword>
<evidence type="ECO:0000256" key="4">
    <source>
        <dbReference type="PROSITE-ProRule" id="PRU00510"/>
    </source>
</evidence>
<evidence type="ECO:0000256" key="1">
    <source>
        <dbReference type="ARBA" id="ARBA00022723"/>
    </source>
</evidence>